<keyword evidence="2" id="KW-0677">Repeat</keyword>
<dbReference type="Gene3D" id="1.50.10.20">
    <property type="match status" value="1"/>
</dbReference>
<organism evidence="5 6">
    <name type="scientific">Symbiochloris irregularis</name>
    <dbReference type="NCBI Taxonomy" id="706552"/>
    <lineage>
        <taxon>Eukaryota</taxon>
        <taxon>Viridiplantae</taxon>
        <taxon>Chlorophyta</taxon>
        <taxon>core chlorophytes</taxon>
        <taxon>Trebouxiophyceae</taxon>
        <taxon>Trebouxiales</taxon>
        <taxon>Trebouxiaceae</taxon>
        <taxon>Symbiochloris</taxon>
    </lineage>
</organism>
<evidence type="ECO:0000256" key="2">
    <source>
        <dbReference type="ARBA" id="ARBA00022737"/>
    </source>
</evidence>
<protein>
    <recommendedName>
        <fullName evidence="4">Squalene cyclase C-terminal domain-containing protein</fullName>
    </recommendedName>
</protein>
<evidence type="ECO:0000259" key="4">
    <source>
        <dbReference type="Pfam" id="PF13243"/>
    </source>
</evidence>
<dbReference type="Proteomes" id="UP001465755">
    <property type="component" value="Unassembled WGS sequence"/>
</dbReference>
<dbReference type="GO" id="GO:0016104">
    <property type="term" value="P:triterpenoid biosynthetic process"/>
    <property type="evidence" value="ECO:0007669"/>
    <property type="project" value="InterPro"/>
</dbReference>
<keyword evidence="3" id="KW-0413">Isomerase</keyword>
<dbReference type="InterPro" id="IPR032696">
    <property type="entry name" value="SQ_cyclase_C"/>
</dbReference>
<evidence type="ECO:0000313" key="6">
    <source>
        <dbReference type="Proteomes" id="UP001465755"/>
    </source>
</evidence>
<dbReference type="AlphaFoldDB" id="A0AAW1NU68"/>
<comment type="similarity">
    <text evidence="1">Belongs to the terpene cyclase/mutase family.</text>
</comment>
<dbReference type="PANTHER" id="PTHR11764:SF20">
    <property type="entry name" value="LANOSTEROL SYNTHASE"/>
    <property type="match status" value="1"/>
</dbReference>
<sequence>MLAVWLEDPSGDAFKRHLPRLADYLWVAEDGMKMQGYNGSQLWDTAFAAQAFVTTGLAPEFSDCLRRAYSYLDATQVRDDCPAPLERYYRHISKGAWPFSTRDHGWPIADCSADGLKAVLELGSLNLFAGKPIAEERLHDCVNVILSYQNAAGGWATYENTRSYPVLEYINPSETFGDIVIDYSYVELSAACITALADFHRLYPSHRGTEIQKAIARGAKWVERDQRPDGSWYGSWAVCFTYGAWYGVKALEAVGQSHANSDAQRRACQFLLSKQREDGGWGESYLSSQDKVYSQLEGRSHMVNTAWAMLALMHAGYHIVDPQPLHRAALYLLHSQLPSGDWPQQHISGVFNRNCMITYSQYRNVFPIWALGKYRKCVLKTEAAPVANGKAEANGHS</sequence>
<evidence type="ECO:0000256" key="3">
    <source>
        <dbReference type="ARBA" id="ARBA00023235"/>
    </source>
</evidence>
<dbReference type="GO" id="GO:0005811">
    <property type="term" value="C:lipid droplet"/>
    <property type="evidence" value="ECO:0007669"/>
    <property type="project" value="InterPro"/>
</dbReference>
<evidence type="ECO:0000313" key="5">
    <source>
        <dbReference type="EMBL" id="KAK9795896.1"/>
    </source>
</evidence>
<dbReference type="EMBL" id="JALJOQ010000122">
    <property type="protein sequence ID" value="KAK9795896.1"/>
    <property type="molecule type" value="Genomic_DNA"/>
</dbReference>
<dbReference type="InterPro" id="IPR008930">
    <property type="entry name" value="Terpenoid_cyclase/PrenylTrfase"/>
</dbReference>
<proteinExistence type="inferred from homology"/>
<dbReference type="PANTHER" id="PTHR11764">
    <property type="entry name" value="TERPENE CYCLASE/MUTASE FAMILY MEMBER"/>
    <property type="match status" value="1"/>
</dbReference>
<comment type="caution">
    <text evidence="5">The sequence shown here is derived from an EMBL/GenBank/DDBJ whole genome shotgun (WGS) entry which is preliminary data.</text>
</comment>
<reference evidence="5 6" key="1">
    <citation type="journal article" date="2024" name="Nat. Commun.">
        <title>Phylogenomics reveals the evolutionary origins of lichenization in chlorophyte algae.</title>
        <authorList>
            <person name="Puginier C."/>
            <person name="Libourel C."/>
            <person name="Otte J."/>
            <person name="Skaloud P."/>
            <person name="Haon M."/>
            <person name="Grisel S."/>
            <person name="Petersen M."/>
            <person name="Berrin J.G."/>
            <person name="Delaux P.M."/>
            <person name="Dal Grande F."/>
            <person name="Keller J."/>
        </authorList>
    </citation>
    <scope>NUCLEOTIDE SEQUENCE [LARGE SCALE GENOMIC DNA]</scope>
    <source>
        <strain evidence="5 6">SAG 2036</strain>
    </source>
</reference>
<gene>
    <name evidence="5" type="ORF">WJX73_001565</name>
</gene>
<evidence type="ECO:0000256" key="1">
    <source>
        <dbReference type="ARBA" id="ARBA00009755"/>
    </source>
</evidence>
<dbReference type="NCBIfam" id="TIGR01787">
    <property type="entry name" value="squalene_cyclas"/>
    <property type="match status" value="1"/>
</dbReference>
<dbReference type="FunFam" id="1.50.10.20:FF:000011">
    <property type="entry name" value="Terpene cyclase/mutase family member"/>
    <property type="match status" value="1"/>
</dbReference>
<dbReference type="Pfam" id="PF13243">
    <property type="entry name" value="SQHop_cyclase_C"/>
    <property type="match status" value="1"/>
</dbReference>
<keyword evidence="6" id="KW-1185">Reference proteome</keyword>
<feature type="domain" description="Squalene cyclase C-terminal" evidence="4">
    <location>
        <begin position="40"/>
        <end position="376"/>
    </location>
</feature>
<name>A0AAW1NU68_9CHLO</name>
<dbReference type="SUPFAM" id="SSF48239">
    <property type="entry name" value="Terpenoid cyclases/Protein prenyltransferases"/>
    <property type="match status" value="1"/>
</dbReference>
<dbReference type="GO" id="GO:0016866">
    <property type="term" value="F:intramolecular transferase activity"/>
    <property type="evidence" value="ECO:0007669"/>
    <property type="project" value="InterPro"/>
</dbReference>
<dbReference type="PROSITE" id="PS01074">
    <property type="entry name" value="TERPENE_SYNTHASES"/>
    <property type="match status" value="1"/>
</dbReference>
<dbReference type="InterPro" id="IPR018333">
    <property type="entry name" value="Squalene_cyclase"/>
</dbReference>
<dbReference type="InterPro" id="IPR002365">
    <property type="entry name" value="Terpene_synthase_CS"/>
</dbReference>
<accession>A0AAW1NU68</accession>